<proteinExistence type="predicted"/>
<evidence type="ECO:0000313" key="1">
    <source>
        <dbReference type="EMBL" id="AGH98594.1"/>
    </source>
</evidence>
<name>M4VZI9_9BACT</name>
<dbReference type="OrthoDB" id="9836500at2"/>
<dbReference type="STRING" id="349215.A11S_1792"/>
<dbReference type="AlphaFoldDB" id="M4VZI9"/>
<dbReference type="Proteomes" id="UP000011932">
    <property type="component" value="Chromosome"/>
</dbReference>
<dbReference type="EMBL" id="CP003538">
    <property type="protein sequence ID" value="AGH98594.1"/>
    <property type="molecule type" value="Genomic_DNA"/>
</dbReference>
<protein>
    <submittedName>
        <fullName evidence="1">Uncharacterized protein</fullName>
    </submittedName>
</protein>
<dbReference type="HOGENOM" id="CLU_2451253_0_0_5"/>
<evidence type="ECO:0000313" key="2">
    <source>
        <dbReference type="Proteomes" id="UP000011932"/>
    </source>
</evidence>
<sequence>MNMKPHPSKPMDITIKYTGPINGYALWEKKSSLSNAFNSISGILARHGATIYKDSWSLHDPTADGSVPTANARALLFELRPLGFIVKRG</sequence>
<dbReference type="KEGG" id="man:A11S_1792"/>
<organism evidence="1 2">
    <name type="scientific">Micavibrio aeruginosavorus EPB</name>
    <dbReference type="NCBI Taxonomy" id="349215"/>
    <lineage>
        <taxon>Bacteria</taxon>
        <taxon>Pseudomonadati</taxon>
        <taxon>Bdellovibrionota</taxon>
        <taxon>Bdellovibrionia</taxon>
        <taxon>Bdellovibrionales</taxon>
        <taxon>Pseudobdellovibrionaceae</taxon>
        <taxon>Micavibrio</taxon>
    </lineage>
</organism>
<gene>
    <name evidence="1" type="ORF">A11S_1792</name>
</gene>
<reference evidence="1 2" key="1">
    <citation type="journal article" date="2013" name="ISME J.">
        <title>By their genes ye shall know them: genomic signatures of predatory bacteria.</title>
        <authorList>
            <person name="Pasternak Z."/>
            <person name="Pietrokovski S."/>
            <person name="Rotem O."/>
            <person name="Gophna U."/>
            <person name="Lurie-Weinberger M.N."/>
            <person name="Jurkevitch E."/>
        </authorList>
    </citation>
    <scope>NUCLEOTIDE SEQUENCE [LARGE SCALE GENOMIC DNA]</scope>
    <source>
        <strain evidence="1">EPB</strain>
    </source>
</reference>
<dbReference type="RefSeq" id="WP_015468122.1">
    <property type="nucleotide sequence ID" value="NC_020812.1"/>
</dbReference>
<accession>M4VZI9</accession>